<keyword evidence="2" id="KW-1185">Reference proteome</keyword>
<dbReference type="Proteomes" id="UP000694553">
    <property type="component" value="Unassembled WGS sequence"/>
</dbReference>
<evidence type="ECO:0000313" key="2">
    <source>
        <dbReference type="Proteomes" id="UP000694553"/>
    </source>
</evidence>
<organism evidence="1 2">
    <name type="scientific">Corvus moneduloides</name>
    <name type="common">New Caledonian crow</name>
    <dbReference type="NCBI Taxonomy" id="1196302"/>
    <lineage>
        <taxon>Eukaryota</taxon>
        <taxon>Metazoa</taxon>
        <taxon>Chordata</taxon>
        <taxon>Craniata</taxon>
        <taxon>Vertebrata</taxon>
        <taxon>Euteleostomi</taxon>
        <taxon>Archelosauria</taxon>
        <taxon>Archosauria</taxon>
        <taxon>Dinosauria</taxon>
        <taxon>Saurischia</taxon>
        <taxon>Theropoda</taxon>
        <taxon>Coelurosauria</taxon>
        <taxon>Aves</taxon>
        <taxon>Neognathae</taxon>
        <taxon>Neoaves</taxon>
        <taxon>Telluraves</taxon>
        <taxon>Australaves</taxon>
        <taxon>Passeriformes</taxon>
        <taxon>Corvoidea</taxon>
        <taxon>Corvidae</taxon>
        <taxon>Corvus</taxon>
    </lineage>
</organism>
<name>A0A8C3GYZ0_CORMO</name>
<reference evidence="2" key="1">
    <citation type="submission" date="2019-10" db="EMBL/GenBank/DDBJ databases">
        <title>Corvus moneduloides (New Caledonian crow) genome, bCorMon1, primary haplotype.</title>
        <authorList>
            <person name="Rutz C."/>
            <person name="Fungtammasan C."/>
            <person name="Mountcastle J."/>
            <person name="Formenti G."/>
            <person name="Chow W."/>
            <person name="Howe K."/>
            <person name="Steele M.P."/>
            <person name="Fernandes J."/>
            <person name="Gilbert M.T.P."/>
            <person name="Fedrigo O."/>
            <person name="Jarvis E.D."/>
            <person name="Gemmell N."/>
        </authorList>
    </citation>
    <scope>NUCLEOTIDE SEQUENCE [LARGE SCALE GENOMIC DNA]</scope>
</reference>
<dbReference type="AlphaFoldDB" id="A0A8C3GYZ0"/>
<accession>A0A8C3GYZ0</accession>
<reference evidence="1" key="3">
    <citation type="submission" date="2025-09" db="UniProtKB">
        <authorList>
            <consortium name="Ensembl"/>
        </authorList>
    </citation>
    <scope>IDENTIFICATION</scope>
</reference>
<proteinExistence type="predicted"/>
<evidence type="ECO:0000313" key="1">
    <source>
        <dbReference type="Ensembl" id="ENSCMUP00000016155.1"/>
    </source>
</evidence>
<dbReference type="Ensembl" id="ENSCMUT00000017343.2">
    <property type="protein sequence ID" value="ENSCMUP00000016155.1"/>
    <property type="gene ID" value="ENSCMUG00000010027.2"/>
</dbReference>
<protein>
    <submittedName>
        <fullName evidence="1">Uncharacterized protein</fullName>
    </submittedName>
</protein>
<reference evidence="1" key="2">
    <citation type="submission" date="2025-08" db="UniProtKB">
        <authorList>
            <consortium name="Ensembl"/>
        </authorList>
    </citation>
    <scope>IDENTIFICATION</scope>
</reference>
<sequence length="140" mass="14523">AQQEEVGAAAEELRGQALGRGAAHGVVGAAEAQHRHRRLVRVAQGLVALPVALPAGGAAPGPAKEGFFQLPQRAAAQEHVHVHHLGQGPRVPAGMGRPPWAWRCRDADTCGGPAGPMAASSRLVFINQHILLPSAPLPLH</sequence>
<dbReference type="OMA" id="QFVGVHC"/>